<keyword evidence="13" id="KW-1185">Reference proteome</keyword>
<dbReference type="PROSITE" id="PS50110">
    <property type="entry name" value="RESPONSE_REGULATORY"/>
    <property type="match status" value="1"/>
</dbReference>
<comment type="catalytic activity">
    <reaction evidence="1">
        <text>ATP + protein L-histidine = ADP + protein N-phospho-L-histidine.</text>
        <dbReference type="EC" id="2.7.13.3"/>
    </reaction>
</comment>
<dbReference type="SMART" id="SM00387">
    <property type="entry name" value="HATPase_c"/>
    <property type="match status" value="1"/>
</dbReference>
<evidence type="ECO:0000256" key="2">
    <source>
        <dbReference type="ARBA" id="ARBA00012438"/>
    </source>
</evidence>
<evidence type="ECO:0000256" key="7">
    <source>
        <dbReference type="SAM" id="Phobius"/>
    </source>
</evidence>
<dbReference type="PANTHER" id="PTHR43047:SF78">
    <property type="entry name" value="SENSORY_REGULATORY PROTEIN RPFC"/>
    <property type="match status" value="1"/>
</dbReference>
<dbReference type="SMART" id="SM00448">
    <property type="entry name" value="REC"/>
    <property type="match status" value="1"/>
</dbReference>
<dbReference type="GO" id="GO:0005524">
    <property type="term" value="F:ATP binding"/>
    <property type="evidence" value="ECO:0007669"/>
    <property type="project" value="UniProtKB-KW"/>
</dbReference>
<dbReference type="SMART" id="SM00086">
    <property type="entry name" value="PAC"/>
    <property type="match status" value="1"/>
</dbReference>
<dbReference type="InterPro" id="IPR003661">
    <property type="entry name" value="HisK_dim/P_dom"/>
</dbReference>
<dbReference type="Pfam" id="PF00512">
    <property type="entry name" value="HisKA"/>
    <property type="match status" value="1"/>
</dbReference>
<dbReference type="InterPro" id="IPR011006">
    <property type="entry name" value="CheY-like_superfamily"/>
</dbReference>
<dbReference type="SMART" id="SM00388">
    <property type="entry name" value="HisKA"/>
    <property type="match status" value="1"/>
</dbReference>
<dbReference type="PROSITE" id="PS50112">
    <property type="entry name" value="PAS"/>
    <property type="match status" value="1"/>
</dbReference>
<evidence type="ECO:0000313" key="13">
    <source>
        <dbReference type="Proteomes" id="UP001529491"/>
    </source>
</evidence>
<dbReference type="Pfam" id="PF02518">
    <property type="entry name" value="HATPase_c"/>
    <property type="match status" value="1"/>
</dbReference>
<evidence type="ECO:0000259" key="11">
    <source>
        <dbReference type="PROSITE" id="PS50113"/>
    </source>
</evidence>
<dbReference type="PROSITE" id="PS50109">
    <property type="entry name" value="HIS_KIN"/>
    <property type="match status" value="1"/>
</dbReference>
<dbReference type="NCBIfam" id="TIGR00229">
    <property type="entry name" value="sensory_box"/>
    <property type="match status" value="1"/>
</dbReference>
<dbReference type="Gene3D" id="3.30.450.20">
    <property type="entry name" value="PAS domain"/>
    <property type="match status" value="1"/>
</dbReference>
<sequence>MTALFDKKNGMHLFTLFIVLGAIAFMATSYVFVRNQASETARIIDDENLKGKFSAIEQYVSEFIESHERNVYKISTSPFVVSAVLEGVDDPQVVKDKISLVKPHELESYINLYDFAGDELYLELELSQPLAQFIVDSVKDGSMLINKTYIFFSADTKNYLLITEPVIYNDLAEGVIAYIMLLDESNLIERLIADKNHWFGISQNQFNWSMTAPENWHTEAKYIASFDINLLYASSPEFLQRTESDFLTSLFLRMLFATCFTILVLYILGRKILVSPFQTLARSEQLLEQQTAELISKEAESTRLARVAKYMRDGVVFTDADVNITWVNGAFEKMCGFDISQIIGRKPFELLQGPDTDIAAAKKMNQLIIKREFGSSEIVTYSKSKKAYWFEVQIGPLYDDANQLEGFMAVARDITERKKLEQTLKDSVQKADAANVAKSQFLASMSHELRTPMNGVLGMTELIKDSSLTDEQQEMVDTLLSSGKHMLSVLNDILDFSKIEAGKLNLNVSSFSVKDIEVDIAHMYQALCDEKGLTFSLSSSENAQYVCVADKTRIQQILQNLLNNAWKFTQQGNITASIKVIDHSTEPKLELDVADTGIGISQDKQSHIFLPFSQAERDTTRRFGGTGLGLAIVSELVSAMKGTIELNSVIGVGSQFRVTIPIKLGEHRQDTKARIGSVFDGSGLKVLIVEDNKINVTVMSMLLKKRNFSCDVAENGQLGVEMAQTKAFDLIMMDNHMPVMDGIDAAKAITALELARKPIIIGCTADAFEHTRVNMMEAGCIEVITKPINSAKLDEVLLAVYARD</sequence>
<dbReference type="Pfam" id="PF00989">
    <property type="entry name" value="PAS"/>
    <property type="match status" value="1"/>
</dbReference>
<dbReference type="Gene3D" id="3.30.565.10">
    <property type="entry name" value="Histidine kinase-like ATPase, C-terminal domain"/>
    <property type="match status" value="1"/>
</dbReference>
<accession>A0ABZ0JW80</accession>
<name>A0ABZ0JW80_9GAMM</name>
<organism evidence="12 13">
    <name type="scientific">Shewanella youngdeokensis</name>
    <dbReference type="NCBI Taxonomy" id="2999068"/>
    <lineage>
        <taxon>Bacteria</taxon>
        <taxon>Pseudomonadati</taxon>
        <taxon>Pseudomonadota</taxon>
        <taxon>Gammaproteobacteria</taxon>
        <taxon>Alteromonadales</taxon>
        <taxon>Shewanellaceae</taxon>
        <taxon>Shewanella</taxon>
    </lineage>
</organism>
<keyword evidence="12" id="KW-0067">ATP-binding</keyword>
<dbReference type="PROSITE" id="PS50113">
    <property type="entry name" value="PAC"/>
    <property type="match status" value="1"/>
</dbReference>
<keyword evidence="7" id="KW-0472">Membrane</keyword>
<dbReference type="Gene3D" id="3.40.50.2300">
    <property type="match status" value="1"/>
</dbReference>
<proteinExistence type="predicted"/>
<evidence type="ECO:0000256" key="1">
    <source>
        <dbReference type="ARBA" id="ARBA00000085"/>
    </source>
</evidence>
<feature type="modified residue" description="4-aspartylphosphate" evidence="6">
    <location>
        <position position="734"/>
    </location>
</feature>
<dbReference type="InterPro" id="IPR013767">
    <property type="entry name" value="PAS_fold"/>
</dbReference>
<dbReference type="InterPro" id="IPR035965">
    <property type="entry name" value="PAS-like_dom_sf"/>
</dbReference>
<evidence type="ECO:0000256" key="4">
    <source>
        <dbReference type="ARBA" id="ARBA00022679"/>
    </source>
</evidence>
<keyword evidence="7" id="KW-0812">Transmembrane</keyword>
<dbReference type="Pfam" id="PF00072">
    <property type="entry name" value="Response_reg"/>
    <property type="match status" value="1"/>
</dbReference>
<keyword evidence="7" id="KW-1133">Transmembrane helix</keyword>
<evidence type="ECO:0000256" key="5">
    <source>
        <dbReference type="ARBA" id="ARBA00022777"/>
    </source>
</evidence>
<feature type="domain" description="PAC" evidence="11">
    <location>
        <begin position="374"/>
        <end position="426"/>
    </location>
</feature>
<dbReference type="SUPFAM" id="SSF55785">
    <property type="entry name" value="PYP-like sensor domain (PAS domain)"/>
    <property type="match status" value="1"/>
</dbReference>
<evidence type="ECO:0000259" key="9">
    <source>
        <dbReference type="PROSITE" id="PS50110"/>
    </source>
</evidence>
<dbReference type="PANTHER" id="PTHR43047">
    <property type="entry name" value="TWO-COMPONENT HISTIDINE PROTEIN KINASE"/>
    <property type="match status" value="1"/>
</dbReference>
<dbReference type="CDD" id="cd00082">
    <property type="entry name" value="HisKA"/>
    <property type="match status" value="1"/>
</dbReference>
<dbReference type="RefSeq" id="WP_310471751.1">
    <property type="nucleotide sequence ID" value="NZ_CP136522.1"/>
</dbReference>
<dbReference type="SUPFAM" id="SSF47384">
    <property type="entry name" value="Homodimeric domain of signal transducing histidine kinase"/>
    <property type="match status" value="1"/>
</dbReference>
<evidence type="ECO:0000256" key="3">
    <source>
        <dbReference type="ARBA" id="ARBA00022553"/>
    </source>
</evidence>
<dbReference type="InterPro" id="IPR000700">
    <property type="entry name" value="PAS-assoc_C"/>
</dbReference>
<feature type="transmembrane region" description="Helical" evidence="7">
    <location>
        <begin position="12"/>
        <end position="33"/>
    </location>
</feature>
<dbReference type="InterPro" id="IPR001789">
    <property type="entry name" value="Sig_transdc_resp-reg_receiver"/>
</dbReference>
<dbReference type="Gene3D" id="1.10.287.130">
    <property type="match status" value="1"/>
</dbReference>
<feature type="domain" description="Response regulatory" evidence="9">
    <location>
        <begin position="685"/>
        <end position="801"/>
    </location>
</feature>
<evidence type="ECO:0000256" key="6">
    <source>
        <dbReference type="PROSITE-ProRule" id="PRU00169"/>
    </source>
</evidence>
<keyword evidence="12" id="KW-0547">Nucleotide-binding</keyword>
<dbReference type="InterPro" id="IPR001610">
    <property type="entry name" value="PAC"/>
</dbReference>
<dbReference type="Proteomes" id="UP001529491">
    <property type="component" value="Chromosome"/>
</dbReference>
<dbReference type="CDD" id="cd17546">
    <property type="entry name" value="REC_hyHK_CKI1_RcsC-like"/>
    <property type="match status" value="1"/>
</dbReference>
<dbReference type="PRINTS" id="PR00344">
    <property type="entry name" value="BCTRLSENSOR"/>
</dbReference>
<dbReference type="SUPFAM" id="SSF52172">
    <property type="entry name" value="CheY-like"/>
    <property type="match status" value="1"/>
</dbReference>
<dbReference type="EC" id="2.7.13.3" evidence="2"/>
<feature type="domain" description="Histidine kinase" evidence="8">
    <location>
        <begin position="444"/>
        <end position="664"/>
    </location>
</feature>
<dbReference type="SUPFAM" id="SSF55874">
    <property type="entry name" value="ATPase domain of HSP90 chaperone/DNA topoisomerase II/histidine kinase"/>
    <property type="match status" value="1"/>
</dbReference>
<gene>
    <name evidence="12" type="ORF">RGE70_12360</name>
</gene>
<dbReference type="InterPro" id="IPR003594">
    <property type="entry name" value="HATPase_dom"/>
</dbReference>
<dbReference type="InterPro" id="IPR036097">
    <property type="entry name" value="HisK_dim/P_sf"/>
</dbReference>
<feature type="transmembrane region" description="Helical" evidence="7">
    <location>
        <begin position="250"/>
        <end position="269"/>
    </location>
</feature>
<dbReference type="InterPro" id="IPR036890">
    <property type="entry name" value="HATPase_C_sf"/>
</dbReference>
<evidence type="ECO:0000259" key="10">
    <source>
        <dbReference type="PROSITE" id="PS50112"/>
    </source>
</evidence>
<keyword evidence="3 6" id="KW-0597">Phosphoprotein</keyword>
<dbReference type="CDD" id="cd00130">
    <property type="entry name" value="PAS"/>
    <property type="match status" value="1"/>
</dbReference>
<dbReference type="EMBL" id="CP136522">
    <property type="protein sequence ID" value="WOT04122.1"/>
    <property type="molecule type" value="Genomic_DNA"/>
</dbReference>
<dbReference type="InterPro" id="IPR000014">
    <property type="entry name" value="PAS"/>
</dbReference>
<dbReference type="SMART" id="SM00091">
    <property type="entry name" value="PAS"/>
    <property type="match status" value="1"/>
</dbReference>
<evidence type="ECO:0000259" key="8">
    <source>
        <dbReference type="PROSITE" id="PS50109"/>
    </source>
</evidence>
<protein>
    <recommendedName>
        <fullName evidence="2">histidine kinase</fullName>
        <ecNumber evidence="2">2.7.13.3</ecNumber>
    </recommendedName>
</protein>
<feature type="domain" description="PAS" evidence="10">
    <location>
        <begin position="300"/>
        <end position="371"/>
    </location>
</feature>
<keyword evidence="5" id="KW-0418">Kinase</keyword>
<reference evidence="12 13" key="1">
    <citation type="submission" date="2023-10" db="EMBL/GenBank/DDBJ databases">
        <title>Complete genome sequence of Shewanella sp. DAU334.</title>
        <authorList>
            <person name="Lee Y.-S."/>
            <person name="Jeong H.-R."/>
            <person name="Hwang E.-J."/>
            <person name="Choi Y.-L."/>
            <person name="Kim G.-D."/>
        </authorList>
    </citation>
    <scope>NUCLEOTIDE SEQUENCE [LARGE SCALE GENOMIC DNA]</scope>
    <source>
        <strain evidence="12 13">DAU334</strain>
    </source>
</reference>
<dbReference type="CDD" id="cd16922">
    <property type="entry name" value="HATPase_EvgS-ArcB-TorS-like"/>
    <property type="match status" value="1"/>
</dbReference>
<dbReference type="InterPro" id="IPR004358">
    <property type="entry name" value="Sig_transdc_His_kin-like_C"/>
</dbReference>
<evidence type="ECO:0000313" key="12">
    <source>
        <dbReference type="EMBL" id="WOT04122.1"/>
    </source>
</evidence>
<dbReference type="InterPro" id="IPR005467">
    <property type="entry name" value="His_kinase_dom"/>
</dbReference>
<keyword evidence="4" id="KW-0808">Transferase</keyword>